<dbReference type="Proteomes" id="UP000663828">
    <property type="component" value="Unassembled WGS sequence"/>
</dbReference>
<evidence type="ECO:0000313" key="6">
    <source>
        <dbReference type="Proteomes" id="UP000663828"/>
    </source>
</evidence>
<evidence type="ECO:0000256" key="4">
    <source>
        <dbReference type="SAM" id="MobiDB-lite"/>
    </source>
</evidence>
<dbReference type="InterPro" id="IPR050952">
    <property type="entry name" value="TRIM-NHL_E3_ligases"/>
</dbReference>
<evidence type="ECO:0000256" key="3">
    <source>
        <dbReference type="SAM" id="Coils"/>
    </source>
</evidence>
<feature type="repeat" description="NHL" evidence="2">
    <location>
        <begin position="381"/>
        <end position="411"/>
    </location>
</feature>
<organism evidence="5 6">
    <name type="scientific">Adineta ricciae</name>
    <name type="common">Rotifer</name>
    <dbReference type="NCBI Taxonomy" id="249248"/>
    <lineage>
        <taxon>Eukaryota</taxon>
        <taxon>Metazoa</taxon>
        <taxon>Spiralia</taxon>
        <taxon>Gnathifera</taxon>
        <taxon>Rotifera</taxon>
        <taxon>Eurotatoria</taxon>
        <taxon>Bdelloidea</taxon>
        <taxon>Adinetida</taxon>
        <taxon>Adinetidae</taxon>
        <taxon>Adineta</taxon>
    </lineage>
</organism>
<dbReference type="EMBL" id="CAJNOR010002525">
    <property type="protein sequence ID" value="CAF1306477.1"/>
    <property type="molecule type" value="Genomic_DNA"/>
</dbReference>
<dbReference type="Gene3D" id="3.30.30.10">
    <property type="entry name" value="Knottin, scorpion toxin-like"/>
    <property type="match status" value="1"/>
</dbReference>
<dbReference type="PANTHER" id="PTHR24104">
    <property type="entry name" value="E3 UBIQUITIN-PROTEIN LIGASE NHLRC1-RELATED"/>
    <property type="match status" value="1"/>
</dbReference>
<evidence type="ECO:0000256" key="2">
    <source>
        <dbReference type="PROSITE-ProRule" id="PRU00504"/>
    </source>
</evidence>
<reference evidence="5" key="1">
    <citation type="submission" date="2021-02" db="EMBL/GenBank/DDBJ databases">
        <authorList>
            <person name="Nowell W R."/>
        </authorList>
    </citation>
    <scope>NUCLEOTIDE SEQUENCE</scope>
</reference>
<dbReference type="Pfam" id="PF01436">
    <property type="entry name" value="NHL"/>
    <property type="match status" value="2"/>
</dbReference>
<dbReference type="AlphaFoldDB" id="A0A815E4S3"/>
<evidence type="ECO:0000256" key="1">
    <source>
        <dbReference type="ARBA" id="ARBA00022737"/>
    </source>
</evidence>
<sequence length="544" mass="61947">METDTTQCFKCKKYKKITYLCKGCSNEFCQTDLIEHRQLLNEELDVIINDYDQFRQTINQHERNSPSNSSLMRQINEWERKSMQKIQQMADTCRKTVLEETKTFIHTIGKNFSQLGDQIKEMRKEEEFNEIDLNELRRKLKAMTDELNNPSTISLQEDSQPFITQISVFVSKSSKFRATGTVVAGGNGCGNQLNQLNRPIGISIDSKKNIFIADCGNNRIVEWKCYTNVGEIIAGRNGYGNGTDQLNSPSDVIINEESRSIIIADRGNNRVIRSSLDRDKERVLIVNIDCYSIAMYKHQSLYVSDWNKNDVTRWKTGENHYKSITSRGELRREISQLNGPSFVFVDEDESVYVSDIQNHRVMKWNKNAREGIVVAGGNGNGINLNQLSYPRGLYISSCGEIYVADYGNNRVMRWREGDLRGEVVVGGNGEGNKLNQLFKPEGLAFDLDVGASYARSIDVWSQQLMDDAVKVARRDLIEMMQQAARNTDDDDDDQHETERRQSIPSGSFKGLCLFEDHFGQCPSACKRDGHPGGGKCHDFKCLCF</sequence>
<protein>
    <submittedName>
        <fullName evidence="5">Uncharacterized protein</fullName>
    </submittedName>
</protein>
<dbReference type="InterPro" id="IPR011042">
    <property type="entry name" value="6-blade_b-propeller_TolB-like"/>
</dbReference>
<keyword evidence="1" id="KW-0677">Repeat</keyword>
<dbReference type="PROSITE" id="PS51125">
    <property type="entry name" value="NHL"/>
    <property type="match status" value="1"/>
</dbReference>
<dbReference type="Gene3D" id="2.120.10.30">
    <property type="entry name" value="TolB, C-terminal domain"/>
    <property type="match status" value="2"/>
</dbReference>
<dbReference type="InterPro" id="IPR001258">
    <property type="entry name" value="NHL_repeat"/>
</dbReference>
<dbReference type="PANTHER" id="PTHR24104:SF25">
    <property type="entry name" value="PROTEIN LIN-41"/>
    <property type="match status" value="1"/>
</dbReference>
<keyword evidence="6" id="KW-1185">Reference proteome</keyword>
<name>A0A815E4S3_ADIRI</name>
<feature type="coiled-coil region" evidence="3">
    <location>
        <begin position="119"/>
        <end position="146"/>
    </location>
</feature>
<evidence type="ECO:0000313" key="5">
    <source>
        <dbReference type="EMBL" id="CAF1306477.1"/>
    </source>
</evidence>
<dbReference type="SUPFAM" id="SSF101898">
    <property type="entry name" value="NHL repeat"/>
    <property type="match status" value="1"/>
</dbReference>
<feature type="region of interest" description="Disordered" evidence="4">
    <location>
        <begin position="483"/>
        <end position="502"/>
    </location>
</feature>
<comment type="caution">
    <text evidence="5">The sequence shown here is derived from an EMBL/GenBank/DDBJ whole genome shotgun (WGS) entry which is preliminary data.</text>
</comment>
<keyword evidence="3" id="KW-0175">Coiled coil</keyword>
<dbReference type="GO" id="GO:0008270">
    <property type="term" value="F:zinc ion binding"/>
    <property type="evidence" value="ECO:0007669"/>
    <property type="project" value="UniProtKB-KW"/>
</dbReference>
<dbReference type="CDD" id="cd05819">
    <property type="entry name" value="NHL"/>
    <property type="match status" value="1"/>
</dbReference>
<accession>A0A815E4S3</accession>
<proteinExistence type="predicted"/>
<dbReference type="InterPro" id="IPR036574">
    <property type="entry name" value="Scorpion_toxin-like_sf"/>
</dbReference>
<gene>
    <name evidence="5" type="ORF">XAT740_LOCUS29145</name>
</gene>